<comment type="caution">
    <text evidence="1">The sequence shown here is derived from an EMBL/GenBank/DDBJ whole genome shotgun (WGS) entry which is preliminary data.</text>
</comment>
<evidence type="ECO:0000313" key="1">
    <source>
        <dbReference type="EMBL" id="KAF0755847.1"/>
    </source>
</evidence>
<dbReference type="PANTHER" id="PTHR47163">
    <property type="entry name" value="DDE_TNP_IS1595 DOMAIN-CONTAINING PROTEIN"/>
    <property type="match status" value="1"/>
</dbReference>
<dbReference type="Proteomes" id="UP000478052">
    <property type="component" value="Unassembled WGS sequence"/>
</dbReference>
<dbReference type="InterPro" id="IPR053164">
    <property type="entry name" value="IS1016-like_transposase"/>
</dbReference>
<proteinExistence type="predicted"/>
<gene>
    <name evidence="1" type="ORF">FWK35_00018926</name>
</gene>
<dbReference type="AlphaFoldDB" id="A0A6G0YHN5"/>
<name>A0A6G0YHN5_APHCR</name>
<dbReference type="OrthoDB" id="6627846at2759"/>
<protein>
    <submittedName>
        <fullName evidence="1">DDE Tnp IS1595 domain-containing protein</fullName>
    </submittedName>
</protein>
<keyword evidence="2" id="KW-1185">Reference proteome</keyword>
<dbReference type="EMBL" id="VUJU01003999">
    <property type="protein sequence ID" value="KAF0755847.1"/>
    <property type="molecule type" value="Genomic_DNA"/>
</dbReference>
<organism evidence="1 2">
    <name type="scientific">Aphis craccivora</name>
    <name type="common">Cowpea aphid</name>
    <dbReference type="NCBI Taxonomy" id="307492"/>
    <lineage>
        <taxon>Eukaryota</taxon>
        <taxon>Metazoa</taxon>
        <taxon>Ecdysozoa</taxon>
        <taxon>Arthropoda</taxon>
        <taxon>Hexapoda</taxon>
        <taxon>Insecta</taxon>
        <taxon>Pterygota</taxon>
        <taxon>Neoptera</taxon>
        <taxon>Paraneoptera</taxon>
        <taxon>Hemiptera</taxon>
        <taxon>Sternorrhyncha</taxon>
        <taxon>Aphidomorpha</taxon>
        <taxon>Aphidoidea</taxon>
        <taxon>Aphididae</taxon>
        <taxon>Aphidini</taxon>
        <taxon>Aphis</taxon>
        <taxon>Aphis</taxon>
    </lineage>
</organism>
<sequence length="116" mass="13887">MNPYSKVKGNIILNDYVLEIANPRKYLMKFEESSDEDEVINNQNYGQRIQGPWIFGLYCKHDGILERRFFKVEKRDRNTLLPIILNEVEQGTTIYSHKWRAYEHEFIHKTVSSYIT</sequence>
<dbReference type="PANTHER" id="PTHR47163:SF3">
    <property type="entry name" value="PROTEIN CBG18017"/>
    <property type="match status" value="1"/>
</dbReference>
<evidence type="ECO:0000313" key="2">
    <source>
        <dbReference type="Proteomes" id="UP000478052"/>
    </source>
</evidence>
<reference evidence="1 2" key="1">
    <citation type="submission" date="2019-08" db="EMBL/GenBank/DDBJ databases">
        <title>Whole genome of Aphis craccivora.</title>
        <authorList>
            <person name="Voronova N.V."/>
            <person name="Shulinski R.S."/>
            <person name="Bandarenka Y.V."/>
            <person name="Zhorov D.G."/>
            <person name="Warner D."/>
        </authorList>
    </citation>
    <scope>NUCLEOTIDE SEQUENCE [LARGE SCALE GENOMIC DNA]</scope>
    <source>
        <strain evidence="1">180601</strain>
        <tissue evidence="1">Whole Body</tissue>
    </source>
</reference>
<accession>A0A6G0YHN5</accession>